<accession>A0A6V7WUH6</accession>
<name>A0A6V7WUH6_MELEN</name>
<sequence>MAFEISKNCLFKSELPDFCIFLVNLILVNHVEIKCLGKGSLYVKKSLEIL</sequence>
<proteinExistence type="predicted"/>
<dbReference type="Proteomes" id="UP000580250">
    <property type="component" value="Unassembled WGS sequence"/>
</dbReference>
<gene>
    <name evidence="1" type="ORF">MENT_LOCUS43478</name>
</gene>
<dbReference type="AlphaFoldDB" id="A0A6V7WUH6"/>
<protein>
    <submittedName>
        <fullName evidence="1">Uncharacterized protein</fullName>
    </submittedName>
</protein>
<reference evidence="1 2" key="1">
    <citation type="submission" date="2020-08" db="EMBL/GenBank/DDBJ databases">
        <authorList>
            <person name="Koutsovoulos G."/>
            <person name="Danchin GJ E."/>
        </authorList>
    </citation>
    <scope>NUCLEOTIDE SEQUENCE [LARGE SCALE GENOMIC DNA]</scope>
</reference>
<organism evidence="1 2">
    <name type="scientific">Meloidogyne enterolobii</name>
    <name type="common">Root-knot nematode worm</name>
    <name type="synonym">Meloidogyne mayaguensis</name>
    <dbReference type="NCBI Taxonomy" id="390850"/>
    <lineage>
        <taxon>Eukaryota</taxon>
        <taxon>Metazoa</taxon>
        <taxon>Ecdysozoa</taxon>
        <taxon>Nematoda</taxon>
        <taxon>Chromadorea</taxon>
        <taxon>Rhabditida</taxon>
        <taxon>Tylenchina</taxon>
        <taxon>Tylenchomorpha</taxon>
        <taxon>Tylenchoidea</taxon>
        <taxon>Meloidogynidae</taxon>
        <taxon>Meloidogyninae</taxon>
        <taxon>Meloidogyne</taxon>
    </lineage>
</organism>
<evidence type="ECO:0000313" key="1">
    <source>
        <dbReference type="EMBL" id="CAD2190671.1"/>
    </source>
</evidence>
<comment type="caution">
    <text evidence="1">The sequence shown here is derived from an EMBL/GenBank/DDBJ whole genome shotgun (WGS) entry which is preliminary data.</text>
</comment>
<evidence type="ECO:0000313" key="2">
    <source>
        <dbReference type="Proteomes" id="UP000580250"/>
    </source>
</evidence>
<dbReference type="EMBL" id="CAJEWN010000824">
    <property type="protein sequence ID" value="CAD2190671.1"/>
    <property type="molecule type" value="Genomic_DNA"/>
</dbReference>